<keyword evidence="1" id="KW-0472">Membrane</keyword>
<accession>A0A1U9Z1X6</accession>
<feature type="transmembrane region" description="Helical" evidence="1">
    <location>
        <begin position="21"/>
        <end position="44"/>
    </location>
</feature>
<dbReference type="RefSeq" id="WP_018063744.1">
    <property type="nucleotide sequence ID" value="NZ_AQWH01000004.1"/>
</dbReference>
<feature type="transmembrane region" description="Helical" evidence="1">
    <location>
        <begin position="94"/>
        <end position="113"/>
    </location>
</feature>
<keyword evidence="4" id="KW-1185">Reference proteome</keyword>
<feature type="transmembrane region" description="Helical" evidence="1">
    <location>
        <begin position="119"/>
        <end position="136"/>
    </location>
</feature>
<sequence length="177" mass="18967">MSNDETLQAPQRETATRSQDLAAVVVGAGSFILGLWMVLDIAAMEDNPIASLSGGIDAKQYPTWLGAGLMVLAVAVIVRPATRLISLHDRPDEALPWARIVGVVAALFLYLLAFPRFGYIASTTLFGAALMVAGGARRPLSIVGFPVVFSLALYWLVRIVFDIHLPFGRFLTALIGG</sequence>
<proteinExistence type="predicted"/>
<dbReference type="EMBL" id="CP020330">
    <property type="protein sequence ID" value="AQZ51660.1"/>
    <property type="molecule type" value="Genomic_DNA"/>
</dbReference>
<evidence type="ECO:0000256" key="1">
    <source>
        <dbReference type="SAM" id="Phobius"/>
    </source>
</evidence>
<keyword evidence="1" id="KW-0812">Transmembrane</keyword>
<organism evidence="3 4">
    <name type="scientific">Martelella mediterranea DSM 17316</name>
    <dbReference type="NCBI Taxonomy" id="1122214"/>
    <lineage>
        <taxon>Bacteria</taxon>
        <taxon>Pseudomonadati</taxon>
        <taxon>Pseudomonadota</taxon>
        <taxon>Alphaproteobacteria</taxon>
        <taxon>Hyphomicrobiales</taxon>
        <taxon>Aurantimonadaceae</taxon>
        <taxon>Martelella</taxon>
    </lineage>
</organism>
<feature type="transmembrane region" description="Helical" evidence="1">
    <location>
        <begin position="143"/>
        <end position="161"/>
    </location>
</feature>
<feature type="domain" description="DUF1468" evidence="2">
    <location>
        <begin position="26"/>
        <end position="166"/>
    </location>
</feature>
<dbReference type="AlphaFoldDB" id="A0A1U9Z1X6"/>
<dbReference type="Pfam" id="PF07331">
    <property type="entry name" value="TctB"/>
    <property type="match status" value="1"/>
</dbReference>
<evidence type="ECO:0000313" key="3">
    <source>
        <dbReference type="EMBL" id="AQZ51660.1"/>
    </source>
</evidence>
<dbReference type="KEGG" id="mmed:Mame_02327"/>
<name>A0A1U9Z1X6_9HYPH</name>
<reference evidence="3 4" key="1">
    <citation type="submission" date="2017-03" db="EMBL/GenBank/DDBJ databases">
        <title>Foreign affairs: Plasmid Transfer between Roseobacters and Rhizobia.</title>
        <authorList>
            <person name="Bartling P."/>
            <person name="Bunk B."/>
            <person name="Overmann J."/>
            <person name="Brinkmann H."/>
            <person name="Petersen J."/>
        </authorList>
    </citation>
    <scope>NUCLEOTIDE SEQUENCE [LARGE SCALE GENOMIC DNA]</scope>
    <source>
        <strain evidence="3 4">MACL11</strain>
    </source>
</reference>
<dbReference type="STRING" id="1122214.Mame_02327"/>
<dbReference type="InterPro" id="IPR009936">
    <property type="entry name" value="DUF1468"/>
</dbReference>
<protein>
    <submittedName>
        <fullName evidence="3">Tripartite tricarboxylate transporter TctB family protein</fullName>
    </submittedName>
</protein>
<evidence type="ECO:0000313" key="4">
    <source>
        <dbReference type="Proteomes" id="UP000191135"/>
    </source>
</evidence>
<keyword evidence="1" id="KW-1133">Transmembrane helix</keyword>
<evidence type="ECO:0000259" key="2">
    <source>
        <dbReference type="Pfam" id="PF07331"/>
    </source>
</evidence>
<feature type="transmembrane region" description="Helical" evidence="1">
    <location>
        <begin position="64"/>
        <end position="82"/>
    </location>
</feature>
<dbReference type="Proteomes" id="UP000191135">
    <property type="component" value="Chromosome"/>
</dbReference>
<gene>
    <name evidence="3" type="ORF">Mame_02327</name>
</gene>